<organism evidence="2 3">
    <name type="scientific">Metamycoplasma arthritidis (strain 158L3-1)</name>
    <name type="common">Mycoplasma arthritidis</name>
    <dbReference type="NCBI Taxonomy" id="243272"/>
    <lineage>
        <taxon>Bacteria</taxon>
        <taxon>Bacillati</taxon>
        <taxon>Mycoplasmatota</taxon>
        <taxon>Mycoplasmoidales</taxon>
        <taxon>Metamycoplasmataceae</taxon>
        <taxon>Metamycoplasma</taxon>
    </lineage>
</organism>
<keyword evidence="3" id="KW-1185">Reference proteome</keyword>
<dbReference type="AlphaFoldDB" id="B3PM33"/>
<name>B3PM33_META1</name>
<feature type="transmembrane region" description="Helical" evidence="1">
    <location>
        <begin position="136"/>
        <end position="160"/>
    </location>
</feature>
<dbReference type="Proteomes" id="UP000008812">
    <property type="component" value="Chromosome"/>
</dbReference>
<dbReference type="RefSeq" id="WP_012498042.1">
    <property type="nucleotide sequence ID" value="NC_011025.1"/>
</dbReference>
<evidence type="ECO:0000256" key="1">
    <source>
        <dbReference type="SAM" id="Phobius"/>
    </source>
</evidence>
<evidence type="ECO:0000313" key="2">
    <source>
        <dbReference type="EMBL" id="ACF07085.1"/>
    </source>
</evidence>
<keyword evidence="1" id="KW-0472">Membrane</keyword>
<dbReference type="KEGG" id="mat:MARTH_orf156"/>
<dbReference type="HOGENOM" id="CLU_1584651_0_0_14"/>
<reference evidence="2 3" key="1">
    <citation type="journal article" date="2008" name="Infect. Immun.">
        <title>Genome of Mycoplasma arthritidis.</title>
        <authorList>
            <person name="Dybvig K."/>
            <person name="Zuhua C."/>
            <person name="Lao P."/>
            <person name="Jordan D.S."/>
            <person name="French C.T."/>
            <person name="Tu A.H."/>
            <person name="Loraine A.E."/>
        </authorList>
    </citation>
    <scope>NUCLEOTIDE SEQUENCE [LARGE SCALE GENOMIC DNA]</scope>
    <source>
        <strain evidence="2 3">158L3-1</strain>
    </source>
</reference>
<keyword evidence="1" id="KW-1133">Transmembrane helix</keyword>
<evidence type="ECO:0000313" key="3">
    <source>
        <dbReference type="Proteomes" id="UP000008812"/>
    </source>
</evidence>
<feature type="transmembrane region" description="Helical" evidence="1">
    <location>
        <begin position="14"/>
        <end position="36"/>
    </location>
</feature>
<sequence length="168" mass="19280">MKNELINPKIKRDLWHTIMLSSLIFVISIVILATTILFDPINLAKLNIYAQATPLFLGFIFILILLIKFFELNKSHNEMKKWFWKIILISIILLVLIAIFFMISTFIFPSISTYLSSKPSEDQIRNLQQKLKVLKLAIIVLDSIVALQISSLLISSILVLKKPQLGLK</sequence>
<gene>
    <name evidence="2" type="ordered locus">MARTH_orf156</name>
</gene>
<feature type="transmembrane region" description="Helical" evidence="1">
    <location>
        <begin position="82"/>
        <end position="108"/>
    </location>
</feature>
<keyword evidence="1" id="KW-0812">Transmembrane</keyword>
<proteinExistence type="predicted"/>
<dbReference type="STRING" id="243272.MARTH_orf156"/>
<accession>B3PM33</accession>
<feature type="transmembrane region" description="Helical" evidence="1">
    <location>
        <begin position="48"/>
        <end position="70"/>
    </location>
</feature>
<dbReference type="EMBL" id="CP001047">
    <property type="protein sequence ID" value="ACF07085.1"/>
    <property type="molecule type" value="Genomic_DNA"/>
</dbReference>
<protein>
    <submittedName>
        <fullName evidence="2">Uncharacterized protein</fullName>
    </submittedName>
</protein>